<dbReference type="Pfam" id="PF24827">
    <property type="entry name" value="AstE_AspA_cat"/>
    <property type="match status" value="1"/>
</dbReference>
<feature type="domain" description="AstE/AspA barrel-sandwich hybrid" evidence="7">
    <location>
        <begin position="262"/>
        <end position="334"/>
    </location>
</feature>
<feature type="active site" evidence="5">
    <location>
        <position position="222"/>
    </location>
</feature>
<dbReference type="HAMAP" id="MF_00767">
    <property type="entry name" value="Arg_catab_AstE"/>
    <property type="match status" value="1"/>
</dbReference>
<feature type="binding site" evidence="5">
    <location>
        <position position="158"/>
    </location>
    <ligand>
        <name>Zn(2+)</name>
        <dbReference type="ChEBI" id="CHEBI:29105"/>
    </ligand>
</feature>
<accession>A0A0U4WID3</accession>
<dbReference type="SUPFAM" id="SSF53187">
    <property type="entry name" value="Zn-dependent exopeptidases"/>
    <property type="match status" value="1"/>
</dbReference>
<dbReference type="GO" id="GO:0016788">
    <property type="term" value="F:hydrolase activity, acting on ester bonds"/>
    <property type="evidence" value="ECO:0007669"/>
    <property type="project" value="UniProtKB-UniRule"/>
</dbReference>
<comment type="function">
    <text evidence="5">Transforms N(2)-succinylglutamate into succinate and glutamate.</text>
</comment>
<dbReference type="InterPro" id="IPR055438">
    <property type="entry name" value="AstE_AspA_cat"/>
</dbReference>
<evidence type="ECO:0000259" key="8">
    <source>
        <dbReference type="Pfam" id="PF24827"/>
    </source>
</evidence>
<dbReference type="AlphaFoldDB" id="A0A0U4WID3"/>
<dbReference type="PANTHER" id="PTHR15162:SF7">
    <property type="entry name" value="SUCCINYLGLUTAMATE DESUCCINYLASE"/>
    <property type="match status" value="1"/>
</dbReference>
<feature type="domain" description="Succinylglutamate desuccinylase/Aspartoacylase catalytic" evidence="8">
    <location>
        <begin position="58"/>
        <end position="242"/>
    </location>
</feature>
<evidence type="ECO:0000313" key="9">
    <source>
        <dbReference type="EMBL" id="ALZ84076.1"/>
    </source>
</evidence>
<evidence type="ECO:0000256" key="2">
    <source>
        <dbReference type="ARBA" id="ARBA00022723"/>
    </source>
</evidence>
<comment type="catalytic activity">
    <reaction evidence="5">
        <text>N-succinyl-L-glutamate + H2O = L-glutamate + succinate</text>
        <dbReference type="Rhea" id="RHEA:15169"/>
        <dbReference type="ChEBI" id="CHEBI:15377"/>
        <dbReference type="ChEBI" id="CHEBI:29985"/>
        <dbReference type="ChEBI" id="CHEBI:30031"/>
        <dbReference type="ChEBI" id="CHEBI:58763"/>
        <dbReference type="EC" id="3.5.1.96"/>
    </reaction>
</comment>
<dbReference type="NCBIfam" id="TIGR03242">
    <property type="entry name" value="arg_catab_astE"/>
    <property type="match status" value="1"/>
</dbReference>
<dbReference type="EC" id="3.5.1.96" evidence="5 6"/>
<evidence type="ECO:0000256" key="3">
    <source>
        <dbReference type="ARBA" id="ARBA00022801"/>
    </source>
</evidence>
<dbReference type="EMBL" id="CP013987">
    <property type="protein sequence ID" value="ALZ84076.1"/>
    <property type="molecule type" value="Genomic_DNA"/>
</dbReference>
<gene>
    <name evidence="5" type="primary">astE</name>
    <name evidence="9" type="ORF">APT59_07545</name>
</gene>
<evidence type="ECO:0000256" key="1">
    <source>
        <dbReference type="ARBA" id="ARBA00022503"/>
    </source>
</evidence>
<dbReference type="NCBIfam" id="NF003706">
    <property type="entry name" value="PRK05324.1"/>
    <property type="match status" value="1"/>
</dbReference>
<dbReference type="PIRSF" id="PIRSF017020">
    <property type="entry name" value="AstE"/>
    <property type="match status" value="1"/>
</dbReference>
<dbReference type="CDD" id="cd03855">
    <property type="entry name" value="M14_ASTE"/>
    <property type="match status" value="1"/>
</dbReference>
<proteinExistence type="inferred from homology"/>
<dbReference type="InterPro" id="IPR050178">
    <property type="entry name" value="AspA/AstE_fam"/>
</dbReference>
<comment type="pathway">
    <text evidence="5">Amino-acid degradation; L-arginine degradation via AST pathway; L-glutamate and succinate from L-arginine: step 5/5.</text>
</comment>
<dbReference type="GO" id="GO:0009017">
    <property type="term" value="F:succinylglutamate desuccinylase activity"/>
    <property type="evidence" value="ECO:0007669"/>
    <property type="project" value="UniProtKB-UniRule"/>
</dbReference>
<dbReference type="RefSeq" id="WP_037063295.1">
    <property type="nucleotide sequence ID" value="NZ_CP013987.1"/>
</dbReference>
<dbReference type="Pfam" id="PF04952">
    <property type="entry name" value="AstE_AspA_hybrid"/>
    <property type="match status" value="1"/>
</dbReference>
<keyword evidence="1 5" id="KW-0056">Arginine metabolism</keyword>
<dbReference type="GO" id="GO:0019544">
    <property type="term" value="P:L-arginine catabolic process to L-glutamate"/>
    <property type="evidence" value="ECO:0007669"/>
    <property type="project" value="UniProtKB-UniRule"/>
</dbReference>
<dbReference type="InterPro" id="IPR016681">
    <property type="entry name" value="SuccinylGlu_desuccinylase"/>
</dbReference>
<evidence type="ECO:0000256" key="4">
    <source>
        <dbReference type="ARBA" id="ARBA00022833"/>
    </source>
</evidence>
<dbReference type="OrthoDB" id="5290473at2"/>
<evidence type="ECO:0000256" key="5">
    <source>
        <dbReference type="HAMAP-Rule" id="MF_00767"/>
    </source>
</evidence>
<comment type="similarity">
    <text evidence="5">Belongs to the AspA/AstE family. Succinylglutamate desuccinylase subfamily.</text>
</comment>
<dbReference type="Proteomes" id="UP000064137">
    <property type="component" value="Chromosome"/>
</dbReference>
<sequence length="335" mass="37168">MAASERYRLALGRLLDLTLAGREPTEKIQLTADGTRLHWLTEGVLEVTPPVARDNHLDLLLSAGIHGNETAPMELLDELLGGIASGALRPACRMLFMFGNPDAMRRGTRYVEQDLNRLFNGRHAQAEGSEAQRANDLERLSAQFFSKPDRARLHYDLHTALRASALPRFALYPWSAGREHSEAELQRLEAAGIEAVLLYDKPGITFSAYTYAECQAEALTLELGQARPFGENSELDLSRLRLLLEALIEGREAELPPPDSSLLRFRVARQVYKSSPRFQLHLADDVANFSPLRQGSLLAEDGSERWIVDEAEARIIFPNPKVAVGLRAGLIVVPA</sequence>
<keyword evidence="2 5" id="KW-0479">Metal-binding</keyword>
<dbReference type="InterPro" id="IPR007036">
    <property type="entry name" value="Aste_AspA_hybrid_dom"/>
</dbReference>
<dbReference type="PANTHER" id="PTHR15162">
    <property type="entry name" value="ASPARTOACYLASE"/>
    <property type="match status" value="1"/>
</dbReference>
<keyword evidence="4 5" id="KW-0862">Zinc</keyword>
<evidence type="ECO:0000256" key="6">
    <source>
        <dbReference type="NCBIfam" id="TIGR03242"/>
    </source>
</evidence>
<dbReference type="GO" id="GO:0008270">
    <property type="term" value="F:zinc ion binding"/>
    <property type="evidence" value="ECO:0007669"/>
    <property type="project" value="UniProtKB-UniRule"/>
</dbReference>
<organism evidence="9 10">
    <name type="scientific">Pseudomonas oryzihabitans</name>
    <dbReference type="NCBI Taxonomy" id="47885"/>
    <lineage>
        <taxon>Bacteria</taxon>
        <taxon>Pseudomonadati</taxon>
        <taxon>Pseudomonadota</taxon>
        <taxon>Gammaproteobacteria</taxon>
        <taxon>Pseudomonadales</taxon>
        <taxon>Pseudomonadaceae</taxon>
        <taxon>Pseudomonas</taxon>
    </lineage>
</organism>
<dbReference type="Gene3D" id="3.40.630.10">
    <property type="entry name" value="Zn peptidases"/>
    <property type="match status" value="1"/>
</dbReference>
<feature type="binding site" evidence="5">
    <location>
        <position position="69"/>
    </location>
    <ligand>
        <name>Zn(2+)</name>
        <dbReference type="ChEBI" id="CHEBI:29105"/>
    </ligand>
</feature>
<reference evidence="9 10" key="1">
    <citation type="submission" date="2016-01" db="EMBL/GenBank/DDBJ databases">
        <title>Annotation of Pseudomonas oryzihabitans USDA-ARS-USMARC-56511.</title>
        <authorList>
            <person name="Harhay G.P."/>
            <person name="Harhay D.M."/>
            <person name="Smith T.P.L."/>
            <person name="Bono J.L."/>
            <person name="Heaton M.P."/>
            <person name="Clawson M.L."/>
            <person name="Chitko-Mckown C.G."/>
            <person name="Capik S.F."/>
            <person name="DeDonder K.D."/>
            <person name="Apley M.D."/>
            <person name="Lubbers B.V."/>
            <person name="White B.J."/>
            <person name="Larson R.L."/>
        </authorList>
    </citation>
    <scope>NUCLEOTIDE SEQUENCE [LARGE SCALE GENOMIC DNA]</scope>
    <source>
        <strain evidence="9 10">USDA-ARS-USMARC-56511</strain>
    </source>
</reference>
<dbReference type="UniPathway" id="UPA00185">
    <property type="reaction ID" value="UER00283"/>
</dbReference>
<feature type="binding site" evidence="5">
    <location>
        <position position="66"/>
    </location>
    <ligand>
        <name>Zn(2+)</name>
        <dbReference type="ChEBI" id="CHEBI:29105"/>
    </ligand>
</feature>
<keyword evidence="3 5" id="KW-0378">Hydrolase</keyword>
<evidence type="ECO:0000313" key="10">
    <source>
        <dbReference type="Proteomes" id="UP000064137"/>
    </source>
</evidence>
<comment type="cofactor">
    <cofactor evidence="5">
        <name>Zn(2+)</name>
        <dbReference type="ChEBI" id="CHEBI:29105"/>
    </cofactor>
    <text evidence="5">Binds 1 zinc ion per subunit.</text>
</comment>
<dbReference type="KEGG" id="por:APT59_07545"/>
<dbReference type="GO" id="GO:0019545">
    <property type="term" value="P:L-arginine catabolic process to succinate"/>
    <property type="evidence" value="ECO:0007669"/>
    <property type="project" value="UniProtKB-UniRule"/>
</dbReference>
<evidence type="ECO:0000259" key="7">
    <source>
        <dbReference type="Pfam" id="PF04952"/>
    </source>
</evidence>
<name>A0A0U4WID3_9PSED</name>
<protein>
    <recommendedName>
        <fullName evidence="5 6">Succinylglutamate desuccinylase</fullName>
        <ecNumber evidence="5 6">3.5.1.96</ecNumber>
    </recommendedName>
</protein>